<keyword evidence="9" id="KW-0407">Ion channel</keyword>
<dbReference type="InterPro" id="IPR011992">
    <property type="entry name" value="EF-hand-dom_pair"/>
</dbReference>
<dbReference type="Pfam" id="PF00520">
    <property type="entry name" value="Ion_trans"/>
    <property type="match status" value="1"/>
</dbReference>
<feature type="transmembrane region" description="Helical" evidence="7">
    <location>
        <begin position="472"/>
        <end position="491"/>
    </location>
</feature>
<evidence type="ECO:0000256" key="3">
    <source>
        <dbReference type="ARBA" id="ARBA00022837"/>
    </source>
</evidence>
<dbReference type="InterPro" id="IPR018247">
    <property type="entry name" value="EF_Hand_1_Ca_BS"/>
</dbReference>
<feature type="compositionally biased region" description="Polar residues" evidence="6">
    <location>
        <begin position="856"/>
        <end position="865"/>
    </location>
</feature>
<keyword evidence="10" id="KW-1185">Reference proteome</keyword>
<feature type="compositionally biased region" description="Polar residues" evidence="6">
    <location>
        <begin position="992"/>
        <end position="1002"/>
    </location>
</feature>
<feature type="transmembrane region" description="Helical" evidence="7">
    <location>
        <begin position="557"/>
        <end position="590"/>
    </location>
</feature>
<feature type="compositionally biased region" description="Basic and acidic residues" evidence="6">
    <location>
        <begin position="30"/>
        <end position="40"/>
    </location>
</feature>
<dbReference type="PROSITE" id="PS50222">
    <property type="entry name" value="EF_HAND_2"/>
    <property type="match status" value="1"/>
</dbReference>
<dbReference type="SUPFAM" id="SSF81324">
    <property type="entry name" value="Voltage-gated potassium channels"/>
    <property type="match status" value="1"/>
</dbReference>
<feature type="domain" description="EF-hand" evidence="8">
    <location>
        <begin position="695"/>
        <end position="730"/>
    </location>
</feature>
<keyword evidence="5 7" id="KW-0472">Membrane</keyword>
<evidence type="ECO:0000313" key="9">
    <source>
        <dbReference type="EMBL" id="OLP87439.1"/>
    </source>
</evidence>
<dbReference type="GO" id="GO:0001518">
    <property type="term" value="C:voltage-gated sodium channel complex"/>
    <property type="evidence" value="ECO:0007669"/>
    <property type="project" value="TreeGrafter"/>
</dbReference>
<feature type="compositionally biased region" description="Basic and acidic residues" evidence="6">
    <location>
        <begin position="87"/>
        <end position="98"/>
    </location>
</feature>
<dbReference type="InterPro" id="IPR027359">
    <property type="entry name" value="Volt_channel_dom_sf"/>
</dbReference>
<keyword evidence="9" id="KW-0406">Ion transport</keyword>
<dbReference type="OrthoDB" id="2984333at2759"/>
<dbReference type="SMART" id="SM00054">
    <property type="entry name" value="EFh"/>
    <property type="match status" value="2"/>
</dbReference>
<evidence type="ECO:0000256" key="4">
    <source>
        <dbReference type="ARBA" id="ARBA00022989"/>
    </source>
</evidence>
<feature type="region of interest" description="Disordered" evidence="6">
    <location>
        <begin position="852"/>
        <end position="871"/>
    </location>
</feature>
<feature type="compositionally biased region" description="Basic and acidic residues" evidence="6">
    <location>
        <begin position="117"/>
        <end position="145"/>
    </location>
</feature>
<evidence type="ECO:0000256" key="1">
    <source>
        <dbReference type="ARBA" id="ARBA00004141"/>
    </source>
</evidence>
<feature type="transmembrane region" description="Helical" evidence="7">
    <location>
        <begin position="511"/>
        <end position="536"/>
    </location>
</feature>
<feature type="compositionally biased region" description="Polar residues" evidence="6">
    <location>
        <begin position="1104"/>
        <end position="1127"/>
    </location>
</feature>
<keyword evidence="9" id="KW-0813">Transport</keyword>
<feature type="region of interest" description="Disordered" evidence="6">
    <location>
        <begin position="811"/>
        <end position="831"/>
    </location>
</feature>
<dbReference type="InterPro" id="IPR043203">
    <property type="entry name" value="VGCC_Ca_Na"/>
</dbReference>
<dbReference type="EMBL" id="LSRX01000860">
    <property type="protein sequence ID" value="OLP87439.1"/>
    <property type="molecule type" value="Genomic_DNA"/>
</dbReference>
<feature type="transmembrane region" description="Helical" evidence="7">
    <location>
        <begin position="652"/>
        <end position="671"/>
    </location>
</feature>
<feature type="compositionally biased region" description="Acidic residues" evidence="6">
    <location>
        <begin position="814"/>
        <end position="824"/>
    </location>
</feature>
<evidence type="ECO:0000256" key="2">
    <source>
        <dbReference type="ARBA" id="ARBA00022692"/>
    </source>
</evidence>
<proteinExistence type="predicted"/>
<gene>
    <name evidence="9" type="primary">SCN11A</name>
    <name evidence="9" type="ORF">AK812_SmicGene31335</name>
</gene>
<dbReference type="Gene3D" id="1.20.120.350">
    <property type="entry name" value="Voltage-gated potassium channels. Chain C"/>
    <property type="match status" value="1"/>
</dbReference>
<evidence type="ECO:0000256" key="5">
    <source>
        <dbReference type="ARBA" id="ARBA00023136"/>
    </source>
</evidence>
<accession>A0A1Q9CX21</accession>
<comment type="caution">
    <text evidence="9">The sequence shown here is derived from an EMBL/GenBank/DDBJ whole genome shotgun (WGS) entry which is preliminary data.</text>
</comment>
<evidence type="ECO:0000313" key="10">
    <source>
        <dbReference type="Proteomes" id="UP000186817"/>
    </source>
</evidence>
<feature type="region of interest" description="Disordered" evidence="6">
    <location>
        <begin position="163"/>
        <end position="194"/>
    </location>
</feature>
<dbReference type="PROSITE" id="PS00018">
    <property type="entry name" value="EF_HAND_1"/>
    <property type="match status" value="1"/>
</dbReference>
<dbReference type="GO" id="GO:0086010">
    <property type="term" value="P:membrane depolarization during action potential"/>
    <property type="evidence" value="ECO:0007669"/>
    <property type="project" value="TreeGrafter"/>
</dbReference>
<dbReference type="InterPro" id="IPR002048">
    <property type="entry name" value="EF_hand_dom"/>
</dbReference>
<dbReference type="Proteomes" id="UP000186817">
    <property type="component" value="Unassembled WGS sequence"/>
</dbReference>
<sequence length="1359" mass="151193">MDEEAGLGSVRGTAIGVYVEKPNKPGKVFKLRDVRTHGPSKDWPTASKEMPSRRSYGSQDYPRAADARRSRDPSPLPTPSTSTFRPRGLETPDSRRLDSSPARGRSGSPQRLTVEPRFPEERSVPRWQVHADRNEEDLYPRHSTIESRQTSCDSLRWTANVDPRQSSAAFDDRRQQSQHSQHTGSRRPSADYYGGIGASAELADYRRPPAPEPAPVPGPPVTAPPSNDDFRSWLAGLLESEREVVHEVIKGRHIEILSQVNLKLDSMGKPAAPSDMPKPLRVTPAPQQKGLGSQPHLPGVLVLREDWAAGAKDPETGLSAKKVSVTDDTDARSLGPDDVPVMAMSSLPPPERSIAFSEPDLRRTKSAGSLGRSDTLDAKSKGAVSVASSRMTQTIPHLRKNSLLEGLKELPFWHPGRYVHTTQFDAIFCGVILANTVVMALQMQYNGLRRGYLLGAPHFNYDASDYWPQAPVIFTFLDWVFGIVYCLEMIIKLIGFKKRFFQEWWNWFDGAIVLMWLVEVSLQSVVALDPAFLRMLRMARLLRLIRLVKTIQGFDALYIMTTAMMGSATCLFWSFMLLTTVQMMIAFFLNESLEVYFTDDTKPASEKLEVFEYFGTTARVMLTMFELTLANWPTAARILQENVTEWYSIFSVAYKLIVGFAAVGIINGVFMQETFKVAASDDKLMMRQKERDRSLHTKKMRTLFAAADESGDGFIDREEFCEIMNIPEVRTWLAAQELPVRDPNVLFSLLDDGDAELTAEELVKGVERLKGTAKGIDLAAFIAEYRDFDAEICDFASKVAEKMDLTLDYPIKTDDEDEDDDDVGAGEGERQEEAWVFRAVWKREPETARKRPAYKFSTSGSSISRSPVPRFPQAKPSPFVTMSVNPSSEPALISKKGKTAKVYTLRQLCSQRFHMEQPDLVHTPTKLFDRGEKLGGSSEFIPGGFLSPKSTETLEGWLQEAFREQQIAVAQALQVRQQWMMQQLLGKLDVVSPTNRSSSGTDATPLRVPAAQVSTRLNSRGSSRERGMDSVEPQAPPLPPFPPLPNQLPNHLSESDPVQGAKTEIMSLEIPRAAGRNRPGAKPDALKLDDDDEDLVATEVSKESIGNSGYSGSKSPTVSGRPSQSMGPSRADGAKLFRRADDFLDQLKMPFWHPGRIVKATQFDAFICAVIMLNTLVMAFESQYLGLQRAWTPLNATAQAQRLRHRLQTSSRIFRLPHFRHMSCFGLIGSKKTKTTKTKTKPFQTTSTTLTSSTAAAEDILSEGSAAEYSSELPFEPEPEAQASELQKLFNETENLQDKLVAVVVTISAECSYDENFREVKPETVPGERVSTYSVSLHDAAKLLDLLSGGPAAELAESC</sequence>
<feature type="compositionally biased region" description="Polar residues" evidence="6">
    <location>
        <begin position="1012"/>
        <end position="1021"/>
    </location>
</feature>
<feature type="region of interest" description="Disordered" evidence="6">
    <location>
        <begin position="991"/>
        <end position="1131"/>
    </location>
</feature>
<reference evidence="9 10" key="1">
    <citation type="submission" date="2016-02" db="EMBL/GenBank/DDBJ databases">
        <title>Genome analysis of coral dinoflagellate symbionts highlights evolutionary adaptations to a symbiotic lifestyle.</title>
        <authorList>
            <person name="Aranda M."/>
            <person name="Li Y."/>
            <person name="Liew Y.J."/>
            <person name="Baumgarten S."/>
            <person name="Simakov O."/>
            <person name="Wilson M."/>
            <person name="Piel J."/>
            <person name="Ashoor H."/>
            <person name="Bougouffa S."/>
            <person name="Bajic V.B."/>
            <person name="Ryu T."/>
            <person name="Ravasi T."/>
            <person name="Bayer T."/>
            <person name="Micklem G."/>
            <person name="Kim H."/>
            <person name="Bhak J."/>
            <person name="Lajeunesse T.C."/>
            <person name="Voolstra C.R."/>
        </authorList>
    </citation>
    <scope>NUCLEOTIDE SEQUENCE [LARGE SCALE GENOMIC DNA]</scope>
    <source>
        <strain evidence="9 10">CCMP2467</strain>
    </source>
</reference>
<feature type="compositionally biased region" description="Pro residues" evidence="6">
    <location>
        <begin position="1034"/>
        <end position="1046"/>
    </location>
</feature>
<dbReference type="InterPro" id="IPR005821">
    <property type="entry name" value="Ion_trans_dom"/>
</dbReference>
<keyword evidence="2 7" id="KW-0812">Transmembrane</keyword>
<feature type="region of interest" description="Disordered" evidence="6">
    <location>
        <begin position="1"/>
        <end position="151"/>
    </location>
</feature>
<dbReference type="PANTHER" id="PTHR10037">
    <property type="entry name" value="VOLTAGE-GATED CATION CHANNEL CALCIUM AND SODIUM"/>
    <property type="match status" value="1"/>
</dbReference>
<organism evidence="9 10">
    <name type="scientific">Symbiodinium microadriaticum</name>
    <name type="common">Dinoflagellate</name>
    <name type="synonym">Zooxanthella microadriatica</name>
    <dbReference type="NCBI Taxonomy" id="2951"/>
    <lineage>
        <taxon>Eukaryota</taxon>
        <taxon>Sar</taxon>
        <taxon>Alveolata</taxon>
        <taxon>Dinophyceae</taxon>
        <taxon>Suessiales</taxon>
        <taxon>Symbiodiniaceae</taxon>
        <taxon>Symbiodinium</taxon>
    </lineage>
</organism>
<keyword evidence="3" id="KW-0106">Calcium</keyword>
<dbReference type="SUPFAM" id="SSF47473">
    <property type="entry name" value="EF-hand"/>
    <property type="match status" value="1"/>
</dbReference>
<name>A0A1Q9CX21_SYMMI</name>
<comment type="subcellular location">
    <subcellularLocation>
        <location evidence="1">Membrane</location>
        <topology evidence="1">Multi-pass membrane protein</topology>
    </subcellularLocation>
</comment>
<feature type="region of interest" description="Disordered" evidence="6">
    <location>
        <begin position="205"/>
        <end position="224"/>
    </location>
</feature>
<evidence type="ECO:0000256" key="7">
    <source>
        <dbReference type="SAM" id="Phobius"/>
    </source>
</evidence>
<feature type="region of interest" description="Disordered" evidence="6">
    <location>
        <begin position="313"/>
        <end position="355"/>
    </location>
</feature>
<dbReference type="PANTHER" id="PTHR10037:SF62">
    <property type="entry name" value="SODIUM CHANNEL PROTEIN 60E"/>
    <property type="match status" value="1"/>
</dbReference>
<keyword evidence="4 7" id="KW-1133">Transmembrane helix</keyword>
<dbReference type="GO" id="GO:0005509">
    <property type="term" value="F:calcium ion binding"/>
    <property type="evidence" value="ECO:0007669"/>
    <property type="project" value="InterPro"/>
</dbReference>
<feature type="compositionally biased region" description="Pro residues" evidence="6">
    <location>
        <begin position="210"/>
        <end position="223"/>
    </location>
</feature>
<evidence type="ECO:0000259" key="8">
    <source>
        <dbReference type="PROSITE" id="PS50222"/>
    </source>
</evidence>
<feature type="compositionally biased region" description="Basic and acidic residues" evidence="6">
    <location>
        <begin position="63"/>
        <end position="72"/>
    </location>
</feature>
<dbReference type="GO" id="GO:0005248">
    <property type="term" value="F:voltage-gated sodium channel activity"/>
    <property type="evidence" value="ECO:0007669"/>
    <property type="project" value="TreeGrafter"/>
</dbReference>
<dbReference type="Gene3D" id="1.10.238.10">
    <property type="entry name" value="EF-hand"/>
    <property type="match status" value="1"/>
</dbReference>
<evidence type="ECO:0000256" key="6">
    <source>
        <dbReference type="SAM" id="MobiDB-lite"/>
    </source>
</evidence>
<protein>
    <submittedName>
        <fullName evidence="9">Sodium channel protein type 11 subunit alpha</fullName>
    </submittedName>
</protein>